<proteinExistence type="predicted"/>
<name>A0AAP0KZW4_9MAGN</name>
<keyword evidence="3" id="KW-1185">Reference proteome</keyword>
<comment type="caution">
    <text evidence="2">The sequence shown here is derived from an EMBL/GenBank/DDBJ whole genome shotgun (WGS) entry which is preliminary data.</text>
</comment>
<dbReference type="Proteomes" id="UP001420932">
    <property type="component" value="Unassembled WGS sequence"/>
</dbReference>
<evidence type="ECO:0000313" key="2">
    <source>
        <dbReference type="EMBL" id="KAK9161043.1"/>
    </source>
</evidence>
<dbReference type="AlphaFoldDB" id="A0AAP0KZW4"/>
<reference evidence="2 3" key="1">
    <citation type="submission" date="2024-01" db="EMBL/GenBank/DDBJ databases">
        <title>Genome assemblies of Stephania.</title>
        <authorList>
            <person name="Yang L."/>
        </authorList>
    </citation>
    <scope>NUCLEOTIDE SEQUENCE [LARGE SCALE GENOMIC DNA]</scope>
    <source>
        <strain evidence="2">YNDBR</strain>
        <tissue evidence="2">Leaf</tissue>
    </source>
</reference>
<dbReference type="EMBL" id="JBBNAF010000003">
    <property type="protein sequence ID" value="KAK9161043.1"/>
    <property type="molecule type" value="Genomic_DNA"/>
</dbReference>
<feature type="region of interest" description="Disordered" evidence="1">
    <location>
        <begin position="1"/>
        <end position="105"/>
    </location>
</feature>
<evidence type="ECO:0000313" key="3">
    <source>
        <dbReference type="Proteomes" id="UP001420932"/>
    </source>
</evidence>
<accession>A0AAP0KZW4</accession>
<organism evidence="2 3">
    <name type="scientific">Stephania yunnanensis</name>
    <dbReference type="NCBI Taxonomy" id="152371"/>
    <lineage>
        <taxon>Eukaryota</taxon>
        <taxon>Viridiplantae</taxon>
        <taxon>Streptophyta</taxon>
        <taxon>Embryophyta</taxon>
        <taxon>Tracheophyta</taxon>
        <taxon>Spermatophyta</taxon>
        <taxon>Magnoliopsida</taxon>
        <taxon>Ranunculales</taxon>
        <taxon>Menispermaceae</taxon>
        <taxon>Menispermoideae</taxon>
        <taxon>Cissampelideae</taxon>
        <taxon>Stephania</taxon>
    </lineage>
</organism>
<gene>
    <name evidence="2" type="ORF">Syun_007384</name>
</gene>
<protein>
    <submittedName>
        <fullName evidence="2">Uncharacterized protein</fullName>
    </submittedName>
</protein>
<sequence length="278" mass="31875">MARLKKRAWRPPYRVGTSTAGCQVPEGVPKRKRPTSPYRKQKNLDTKERPIKKSKFGQPDLGDGDVEGIATTFVGERDTLVRGTNESGSTRGTKTSRIPPGGPSDLSLIPSFKQHVLLDTWRNKIITQHPEKENVEKLINDSGYVQRILREPYRPIDVDRRSVTNLYNVKYSYEAQFWEDWKGHLESVERCGEKAKYLYQAAPDYMGCFHKISHPFAVNPKHVSGVVHEDENLLRFWCMDRDNVIVANVFNMADHFIAFLSRVDDTYKPSGLPLKVKE</sequence>
<feature type="compositionally biased region" description="Polar residues" evidence="1">
    <location>
        <begin position="82"/>
        <end position="96"/>
    </location>
</feature>
<evidence type="ECO:0000256" key="1">
    <source>
        <dbReference type="SAM" id="MobiDB-lite"/>
    </source>
</evidence>
<feature type="compositionally biased region" description="Basic and acidic residues" evidence="1">
    <location>
        <begin position="42"/>
        <end position="51"/>
    </location>
</feature>